<dbReference type="VEuPathDB" id="FungiDB:ACJ73_01365"/>
<dbReference type="EMBL" id="LGTZ01000122">
    <property type="protein sequence ID" value="OJD27244.1"/>
    <property type="molecule type" value="Genomic_DNA"/>
</dbReference>
<evidence type="ECO:0000313" key="2">
    <source>
        <dbReference type="Proteomes" id="UP000242791"/>
    </source>
</evidence>
<reference evidence="1 2" key="1">
    <citation type="submission" date="2015-08" db="EMBL/GenBank/DDBJ databases">
        <title>Emmonsia species relationships and genome sequence.</title>
        <authorList>
            <person name="Cuomo C.A."/>
            <person name="Schwartz I.S."/>
            <person name="Kenyon C."/>
            <person name="De Hoog G.S."/>
            <person name="Govender N.P."/>
            <person name="Botha A."/>
            <person name="Moreno L."/>
            <person name="De Vries M."/>
            <person name="Munoz J.F."/>
            <person name="Stielow J.B."/>
        </authorList>
    </citation>
    <scope>NUCLEOTIDE SEQUENCE [LARGE SCALE GENOMIC DNA]</scope>
    <source>
        <strain evidence="1 2">EI222</strain>
    </source>
</reference>
<keyword evidence="2" id="KW-1185">Reference proteome</keyword>
<comment type="caution">
    <text evidence="1">The sequence shown here is derived from an EMBL/GenBank/DDBJ whole genome shotgun (WGS) entry which is preliminary data.</text>
</comment>
<gene>
    <name evidence="1" type="ORF">ACJ73_01365</name>
</gene>
<evidence type="ECO:0000313" key="1">
    <source>
        <dbReference type="EMBL" id="OJD27244.1"/>
    </source>
</evidence>
<organism evidence="1 2">
    <name type="scientific">Blastomyces percursus</name>
    <dbReference type="NCBI Taxonomy" id="1658174"/>
    <lineage>
        <taxon>Eukaryota</taxon>
        <taxon>Fungi</taxon>
        <taxon>Dikarya</taxon>
        <taxon>Ascomycota</taxon>
        <taxon>Pezizomycotina</taxon>
        <taxon>Eurotiomycetes</taxon>
        <taxon>Eurotiomycetidae</taxon>
        <taxon>Onygenales</taxon>
        <taxon>Ajellomycetaceae</taxon>
        <taxon>Blastomyces</taxon>
    </lineage>
</organism>
<protein>
    <submittedName>
        <fullName evidence="1">Uncharacterized protein</fullName>
    </submittedName>
</protein>
<accession>A0A1J9RGX6</accession>
<sequence>MPTFKAPISKIFPRAFDSFYSARSGRESKDDWKLGGFVHRGQAKVAKVPLYGLTMPRFSGWDLVVKLELWAKRMGNGSSSSFGGGRGGHAFTVSNGNKIILPPDTRGKTAVNVIVTSKVELLFQSKANGFQ</sequence>
<dbReference type="Proteomes" id="UP000242791">
    <property type="component" value="Unassembled WGS sequence"/>
</dbReference>
<proteinExistence type="predicted"/>
<dbReference type="OrthoDB" id="444631at2759"/>
<dbReference type="AlphaFoldDB" id="A0A1J9RGX6"/>
<name>A0A1J9RGX6_9EURO</name>